<dbReference type="GO" id="GO:0008818">
    <property type="term" value="F:cobalamin 5'-phosphate synthase activity"/>
    <property type="evidence" value="ECO:0007669"/>
    <property type="project" value="UniProtKB-UniRule"/>
</dbReference>
<evidence type="ECO:0000256" key="15">
    <source>
        <dbReference type="ARBA" id="ARBA00032605"/>
    </source>
</evidence>
<evidence type="ECO:0000256" key="6">
    <source>
        <dbReference type="ARBA" id="ARBA00015850"/>
    </source>
</evidence>
<dbReference type="UniPathway" id="UPA00148">
    <property type="reaction ID" value="UER00238"/>
</dbReference>
<evidence type="ECO:0000256" key="5">
    <source>
        <dbReference type="ARBA" id="ARBA00013200"/>
    </source>
</evidence>
<evidence type="ECO:0000256" key="4">
    <source>
        <dbReference type="ARBA" id="ARBA00010561"/>
    </source>
</evidence>
<dbReference type="HAMAP" id="MF_00719">
    <property type="entry name" value="CobS"/>
    <property type="match status" value="1"/>
</dbReference>
<proteinExistence type="inferred from homology"/>
<reference evidence="20 21" key="1">
    <citation type="submission" date="2020-07" db="EMBL/GenBank/DDBJ databases">
        <title>Sequencing the genomes of 1000 actinobacteria strains.</title>
        <authorList>
            <person name="Klenk H.-P."/>
        </authorList>
    </citation>
    <scope>NUCLEOTIDE SEQUENCE [LARGE SCALE GENOMIC DNA]</scope>
    <source>
        <strain evidence="20 21">DSM 45876</strain>
    </source>
</reference>
<comment type="pathway">
    <text evidence="3 19">Cofactor biosynthesis; adenosylcobalamin biosynthesis; adenosylcobalamin from cob(II)yrinate a,c-diamide: step 7/7.</text>
</comment>
<evidence type="ECO:0000313" key="20">
    <source>
        <dbReference type="EMBL" id="NYH42510.1"/>
    </source>
</evidence>
<dbReference type="EC" id="2.7.8.26" evidence="5 19"/>
<comment type="subcellular location">
    <subcellularLocation>
        <location evidence="2 19">Cell membrane</location>
        <topology evidence="2 19">Multi-pass membrane protein</topology>
    </subcellularLocation>
</comment>
<evidence type="ECO:0000256" key="17">
    <source>
        <dbReference type="ARBA" id="ARBA00048623"/>
    </source>
</evidence>
<evidence type="ECO:0000256" key="11">
    <source>
        <dbReference type="ARBA" id="ARBA00022842"/>
    </source>
</evidence>
<organism evidence="20 21">
    <name type="scientific">Micromonospora jinlongensis</name>
    <dbReference type="NCBI Taxonomy" id="1287877"/>
    <lineage>
        <taxon>Bacteria</taxon>
        <taxon>Bacillati</taxon>
        <taxon>Actinomycetota</taxon>
        <taxon>Actinomycetes</taxon>
        <taxon>Micromonosporales</taxon>
        <taxon>Micromonosporaceae</taxon>
        <taxon>Micromonospora</taxon>
    </lineage>
</organism>
<evidence type="ECO:0000256" key="10">
    <source>
        <dbReference type="ARBA" id="ARBA00022692"/>
    </source>
</evidence>
<feature type="transmembrane region" description="Helical" evidence="19">
    <location>
        <begin position="112"/>
        <end position="132"/>
    </location>
</feature>
<dbReference type="GO" id="GO:0051073">
    <property type="term" value="F:adenosylcobinamide-GDP ribazoletransferase activity"/>
    <property type="evidence" value="ECO:0007669"/>
    <property type="project" value="UniProtKB-UniRule"/>
</dbReference>
<keyword evidence="13 19" id="KW-0472">Membrane</keyword>
<keyword evidence="10 19" id="KW-0812">Transmembrane</keyword>
<feature type="transmembrane region" description="Helical" evidence="19">
    <location>
        <begin position="235"/>
        <end position="255"/>
    </location>
</feature>
<keyword evidence="12 19" id="KW-1133">Transmembrane helix</keyword>
<feature type="transmembrane region" description="Helical" evidence="19">
    <location>
        <begin position="49"/>
        <end position="78"/>
    </location>
</feature>
<keyword evidence="7 19" id="KW-1003">Cell membrane</keyword>
<evidence type="ECO:0000256" key="19">
    <source>
        <dbReference type="HAMAP-Rule" id="MF_00719"/>
    </source>
</evidence>
<feature type="transmembrane region" description="Helical" evidence="19">
    <location>
        <begin position="206"/>
        <end position="223"/>
    </location>
</feature>
<dbReference type="GO" id="GO:0005886">
    <property type="term" value="C:plasma membrane"/>
    <property type="evidence" value="ECO:0007669"/>
    <property type="project" value="UniProtKB-SubCell"/>
</dbReference>
<dbReference type="InterPro" id="IPR003805">
    <property type="entry name" value="CobS"/>
</dbReference>
<keyword evidence="8 19" id="KW-0169">Cobalamin biosynthesis</keyword>
<dbReference type="GO" id="GO:0009236">
    <property type="term" value="P:cobalamin biosynthetic process"/>
    <property type="evidence" value="ECO:0007669"/>
    <property type="project" value="UniProtKB-UniRule"/>
</dbReference>
<evidence type="ECO:0000256" key="13">
    <source>
        <dbReference type="ARBA" id="ARBA00023136"/>
    </source>
</evidence>
<dbReference type="Pfam" id="PF02654">
    <property type="entry name" value="CobS"/>
    <property type="match status" value="1"/>
</dbReference>
<dbReference type="Proteomes" id="UP000523545">
    <property type="component" value="Unassembled WGS sequence"/>
</dbReference>
<dbReference type="EMBL" id="JACCHK010000001">
    <property type="protein sequence ID" value="NYH42510.1"/>
    <property type="molecule type" value="Genomic_DNA"/>
</dbReference>
<evidence type="ECO:0000256" key="18">
    <source>
        <dbReference type="ARBA" id="ARBA00049504"/>
    </source>
</evidence>
<protein>
    <recommendedName>
        <fullName evidence="6 19">Adenosylcobinamide-GDP ribazoletransferase</fullName>
        <ecNumber evidence="5 19">2.7.8.26</ecNumber>
    </recommendedName>
    <alternativeName>
        <fullName evidence="16 19">Cobalamin synthase</fullName>
    </alternativeName>
    <alternativeName>
        <fullName evidence="15 19">Cobalamin-5'-phosphate synthase</fullName>
    </alternativeName>
</protein>
<sequence length="257" mass="25268">MPAESRFLAGTRLALTTFTTLPVRAGRIDRPVAGTAMALAPAVGALLGALLVGVLLLTAAVAPPLVAAGVTVGAAALLTRGLHLDGLADTVDALGSYRRDAAALEIMKKPDVGPFGVVALVVVLLVQAAALAELAGRSWPACVAAVVTATAAGRLGVTVACRRGVPAARPDGLGALVAGTVGPLALAVGAVAVALLAVGAVPDRPWQGPLAVAVALAVALLLLNHVVRRLGGITGDVLGATVEVVTTLVYLGLVLSG</sequence>
<comment type="cofactor">
    <cofactor evidence="1 19">
        <name>Mg(2+)</name>
        <dbReference type="ChEBI" id="CHEBI:18420"/>
    </cofactor>
</comment>
<name>A0A7Y9X212_9ACTN</name>
<keyword evidence="9 19" id="KW-0808">Transferase</keyword>
<comment type="catalytic activity">
    <reaction evidence="18 19">
        <text>alpha-ribazole 5'-phosphate + adenosylcob(III)inamide-GDP = adenosylcob(III)alamin 5'-phosphate + GMP + H(+)</text>
        <dbReference type="Rhea" id="RHEA:23560"/>
        <dbReference type="ChEBI" id="CHEBI:15378"/>
        <dbReference type="ChEBI" id="CHEBI:57918"/>
        <dbReference type="ChEBI" id="CHEBI:58115"/>
        <dbReference type="ChEBI" id="CHEBI:60487"/>
        <dbReference type="ChEBI" id="CHEBI:60493"/>
        <dbReference type="EC" id="2.7.8.26"/>
    </reaction>
</comment>
<accession>A0A7Y9X212</accession>
<feature type="transmembrane region" description="Helical" evidence="19">
    <location>
        <begin position="138"/>
        <end position="161"/>
    </location>
</feature>
<gene>
    <name evidence="19" type="primary">cobS</name>
    <name evidence="20" type="ORF">HNR22_002237</name>
</gene>
<evidence type="ECO:0000256" key="3">
    <source>
        <dbReference type="ARBA" id="ARBA00004663"/>
    </source>
</evidence>
<evidence type="ECO:0000256" key="9">
    <source>
        <dbReference type="ARBA" id="ARBA00022679"/>
    </source>
</evidence>
<evidence type="ECO:0000256" key="8">
    <source>
        <dbReference type="ARBA" id="ARBA00022573"/>
    </source>
</evidence>
<feature type="transmembrane region" description="Helical" evidence="19">
    <location>
        <begin position="173"/>
        <end position="200"/>
    </location>
</feature>
<evidence type="ECO:0000256" key="1">
    <source>
        <dbReference type="ARBA" id="ARBA00001946"/>
    </source>
</evidence>
<keyword evidence="21" id="KW-1185">Reference proteome</keyword>
<dbReference type="AlphaFoldDB" id="A0A7Y9X212"/>
<evidence type="ECO:0000256" key="2">
    <source>
        <dbReference type="ARBA" id="ARBA00004651"/>
    </source>
</evidence>
<comment type="function">
    <text evidence="14 19">Joins adenosylcobinamide-GDP and alpha-ribazole to generate adenosylcobalamin (Ado-cobalamin). Also synthesizes adenosylcobalamin 5'-phosphate from adenosylcobinamide-GDP and alpha-ribazole 5'-phosphate.</text>
</comment>
<dbReference type="RefSeq" id="WP_179780281.1">
    <property type="nucleotide sequence ID" value="NZ_JACCHK010000001.1"/>
</dbReference>
<keyword evidence="11 19" id="KW-0460">Magnesium</keyword>
<dbReference type="NCBIfam" id="TIGR00317">
    <property type="entry name" value="cobS"/>
    <property type="match status" value="1"/>
</dbReference>
<comment type="catalytic activity">
    <reaction evidence="17 19">
        <text>alpha-ribazole + adenosylcob(III)inamide-GDP = adenosylcob(III)alamin + GMP + H(+)</text>
        <dbReference type="Rhea" id="RHEA:16049"/>
        <dbReference type="ChEBI" id="CHEBI:10329"/>
        <dbReference type="ChEBI" id="CHEBI:15378"/>
        <dbReference type="ChEBI" id="CHEBI:18408"/>
        <dbReference type="ChEBI" id="CHEBI:58115"/>
        <dbReference type="ChEBI" id="CHEBI:60487"/>
        <dbReference type="EC" id="2.7.8.26"/>
    </reaction>
</comment>
<evidence type="ECO:0000256" key="16">
    <source>
        <dbReference type="ARBA" id="ARBA00032853"/>
    </source>
</evidence>
<dbReference type="PANTHER" id="PTHR34148:SF1">
    <property type="entry name" value="ADENOSYLCOBINAMIDE-GDP RIBAZOLETRANSFERASE"/>
    <property type="match status" value="1"/>
</dbReference>
<evidence type="ECO:0000256" key="7">
    <source>
        <dbReference type="ARBA" id="ARBA00022475"/>
    </source>
</evidence>
<evidence type="ECO:0000256" key="14">
    <source>
        <dbReference type="ARBA" id="ARBA00025228"/>
    </source>
</evidence>
<evidence type="ECO:0000256" key="12">
    <source>
        <dbReference type="ARBA" id="ARBA00022989"/>
    </source>
</evidence>
<evidence type="ECO:0000313" key="21">
    <source>
        <dbReference type="Proteomes" id="UP000523545"/>
    </source>
</evidence>
<dbReference type="PANTHER" id="PTHR34148">
    <property type="entry name" value="ADENOSYLCOBINAMIDE-GDP RIBAZOLETRANSFERASE"/>
    <property type="match status" value="1"/>
</dbReference>
<comment type="similarity">
    <text evidence="4 19">Belongs to the CobS family.</text>
</comment>
<comment type="caution">
    <text evidence="20">The sequence shown here is derived from an EMBL/GenBank/DDBJ whole genome shotgun (WGS) entry which is preliminary data.</text>
</comment>